<keyword evidence="2" id="KW-1133">Transmembrane helix</keyword>
<gene>
    <name evidence="4" type="ORF">COHA_002717</name>
</gene>
<keyword evidence="2" id="KW-0812">Transmembrane</keyword>
<protein>
    <recommendedName>
        <fullName evidence="3">Acyltransferase 3 domain-containing protein</fullName>
    </recommendedName>
</protein>
<dbReference type="Proteomes" id="UP001205105">
    <property type="component" value="Unassembled WGS sequence"/>
</dbReference>
<evidence type="ECO:0000256" key="1">
    <source>
        <dbReference type="SAM" id="MobiDB-lite"/>
    </source>
</evidence>
<feature type="transmembrane region" description="Helical" evidence="2">
    <location>
        <begin position="436"/>
        <end position="461"/>
    </location>
</feature>
<feature type="transmembrane region" description="Helical" evidence="2">
    <location>
        <begin position="201"/>
        <end position="221"/>
    </location>
</feature>
<feature type="region of interest" description="Disordered" evidence="1">
    <location>
        <begin position="16"/>
        <end position="40"/>
    </location>
</feature>
<feature type="transmembrane region" description="Helical" evidence="2">
    <location>
        <begin position="272"/>
        <end position="305"/>
    </location>
</feature>
<organism evidence="4 5">
    <name type="scientific">Chlorella ohadii</name>
    <dbReference type="NCBI Taxonomy" id="2649997"/>
    <lineage>
        <taxon>Eukaryota</taxon>
        <taxon>Viridiplantae</taxon>
        <taxon>Chlorophyta</taxon>
        <taxon>core chlorophytes</taxon>
        <taxon>Trebouxiophyceae</taxon>
        <taxon>Chlorellales</taxon>
        <taxon>Chlorellaceae</taxon>
        <taxon>Chlorella clade</taxon>
        <taxon>Chlorella</taxon>
    </lineage>
</organism>
<dbReference type="PANTHER" id="PTHR11161">
    <property type="entry name" value="O-ACYLTRANSFERASE"/>
    <property type="match status" value="1"/>
</dbReference>
<feature type="domain" description="Acyltransferase 3" evidence="3">
    <location>
        <begin position="53"/>
        <end position="452"/>
    </location>
</feature>
<feature type="transmembrane region" description="Helical" evidence="2">
    <location>
        <begin position="355"/>
        <end position="378"/>
    </location>
</feature>
<dbReference type="InterPro" id="IPR052728">
    <property type="entry name" value="O2_lipid_transport_reg"/>
</dbReference>
<name>A0AAD5DWP4_9CHLO</name>
<feature type="transmembrane region" description="Helical" evidence="2">
    <location>
        <begin position="233"/>
        <end position="252"/>
    </location>
</feature>
<feature type="transmembrane region" description="Helical" evidence="2">
    <location>
        <begin position="58"/>
        <end position="79"/>
    </location>
</feature>
<feature type="transmembrane region" description="Helical" evidence="2">
    <location>
        <begin position="91"/>
        <end position="118"/>
    </location>
</feature>
<feature type="transmembrane region" description="Helical" evidence="2">
    <location>
        <begin position="138"/>
        <end position="156"/>
    </location>
</feature>
<evidence type="ECO:0000313" key="4">
    <source>
        <dbReference type="EMBL" id="KAI7843819.1"/>
    </source>
</evidence>
<evidence type="ECO:0000259" key="3">
    <source>
        <dbReference type="Pfam" id="PF01757"/>
    </source>
</evidence>
<evidence type="ECO:0000313" key="5">
    <source>
        <dbReference type="Proteomes" id="UP001205105"/>
    </source>
</evidence>
<comment type="caution">
    <text evidence="4">The sequence shown here is derived from an EMBL/GenBank/DDBJ whole genome shotgun (WGS) entry which is preliminary data.</text>
</comment>
<feature type="transmembrane region" description="Helical" evidence="2">
    <location>
        <begin position="317"/>
        <end position="335"/>
    </location>
</feature>
<dbReference type="GO" id="GO:0016747">
    <property type="term" value="F:acyltransferase activity, transferring groups other than amino-acyl groups"/>
    <property type="evidence" value="ECO:0007669"/>
    <property type="project" value="InterPro"/>
</dbReference>
<dbReference type="AlphaFoldDB" id="A0AAD5DWP4"/>
<sequence>MQRPSAAAAVAQLISDSFSGPSSDRRTPYPAPAPPAAAAAAPRHPRLVDLRPLNGLRALASIVVVIYHSWLLWIFLLPFDTAAQLTRRNVWVAAASLGPLSVDCFLVLSGLLAAYQLVPALDGSSDSWRTVRQYWQRRALRLLPAYLAINLVLLAALPRSKPAPEAALAHAIFMGNCPAGLWRNLLFLVNFDHTQACGGHLWTLSLQVQFYAAFPLLLLALRPRLPGFRARAAWALAAAAAAGTLWRLALAWSQPAHVLRLPLGDLRQPAGLAIFTAVLRATYFTPAVRLSQLAVGAALGLLLRSHTAVSWLARRRACLAVAAAALQAAYLYLYIAWSPNGLPGEAPWSPTATRAYAALAYYGSPFLSILLAATMLALTLGCDPLHRRIASALSAPALLPLANLSFSLYLIHEPARLWALSLLPGALPAAIATSPLWGLAFLSTLTLTAGYAAALPLYWLVEKRF</sequence>
<proteinExistence type="predicted"/>
<keyword evidence="2" id="KW-0472">Membrane</keyword>
<reference evidence="4" key="1">
    <citation type="submission" date="2020-11" db="EMBL/GenBank/DDBJ databases">
        <title>Chlorella ohadii genome sequencing and assembly.</title>
        <authorList>
            <person name="Murik O."/>
            <person name="Treves H."/>
            <person name="Kedem I."/>
            <person name="Shotland Y."/>
            <person name="Kaplan A."/>
        </authorList>
    </citation>
    <scope>NUCLEOTIDE SEQUENCE</scope>
    <source>
        <strain evidence="4">1</strain>
    </source>
</reference>
<feature type="transmembrane region" description="Helical" evidence="2">
    <location>
        <begin position="390"/>
        <end position="411"/>
    </location>
</feature>
<accession>A0AAD5DWP4</accession>
<dbReference type="Pfam" id="PF01757">
    <property type="entry name" value="Acyl_transf_3"/>
    <property type="match status" value="1"/>
</dbReference>
<dbReference type="EMBL" id="JADXDR010000036">
    <property type="protein sequence ID" value="KAI7843819.1"/>
    <property type="molecule type" value="Genomic_DNA"/>
</dbReference>
<dbReference type="InterPro" id="IPR002656">
    <property type="entry name" value="Acyl_transf_3_dom"/>
</dbReference>
<keyword evidence="5" id="KW-1185">Reference proteome</keyword>
<dbReference type="PANTHER" id="PTHR11161:SF0">
    <property type="entry name" value="O-ACYLTRANSFERASE LIKE PROTEIN"/>
    <property type="match status" value="1"/>
</dbReference>
<evidence type="ECO:0000256" key="2">
    <source>
        <dbReference type="SAM" id="Phobius"/>
    </source>
</evidence>